<feature type="non-terminal residue" evidence="1">
    <location>
        <position position="135"/>
    </location>
</feature>
<sequence>MKRLDVKFELDDIAPDGHIGLIALATDYNIETDLRRMLPEGVEMFTNRVLNANPVTIENLRSMSGDITRAAAGILPGKNLDVMIYGCTSGTAAIGESEVTTKIHAAQPNIPCTNPIAAARAALNAFNSKKISILT</sequence>
<accession>A0A382MNM4</accession>
<dbReference type="InterPro" id="IPR053714">
    <property type="entry name" value="Iso_Racemase_Enz_sf"/>
</dbReference>
<evidence type="ECO:0008006" key="2">
    <source>
        <dbReference type="Google" id="ProtNLM"/>
    </source>
</evidence>
<name>A0A382MNM4_9ZZZZ</name>
<dbReference type="Gene3D" id="3.40.50.12500">
    <property type="match status" value="1"/>
</dbReference>
<dbReference type="AlphaFoldDB" id="A0A382MNM4"/>
<proteinExistence type="predicted"/>
<protein>
    <recommendedName>
        <fullName evidence="2">Asp/Glu racemase</fullName>
    </recommendedName>
</protein>
<organism evidence="1">
    <name type="scientific">marine metagenome</name>
    <dbReference type="NCBI Taxonomy" id="408172"/>
    <lineage>
        <taxon>unclassified sequences</taxon>
        <taxon>metagenomes</taxon>
        <taxon>ecological metagenomes</taxon>
    </lineage>
</organism>
<reference evidence="1" key="1">
    <citation type="submission" date="2018-05" db="EMBL/GenBank/DDBJ databases">
        <authorList>
            <person name="Lanie J.A."/>
            <person name="Ng W.-L."/>
            <person name="Kazmierczak K.M."/>
            <person name="Andrzejewski T.M."/>
            <person name="Davidsen T.M."/>
            <person name="Wayne K.J."/>
            <person name="Tettelin H."/>
            <person name="Glass J.I."/>
            <person name="Rusch D."/>
            <person name="Podicherti R."/>
            <person name="Tsui H.-C.T."/>
            <person name="Winkler M.E."/>
        </authorList>
    </citation>
    <scope>NUCLEOTIDE SEQUENCE</scope>
</reference>
<dbReference type="EMBL" id="UINC01094033">
    <property type="protein sequence ID" value="SVC48931.1"/>
    <property type="molecule type" value="Genomic_DNA"/>
</dbReference>
<evidence type="ECO:0000313" key="1">
    <source>
        <dbReference type="EMBL" id="SVC48931.1"/>
    </source>
</evidence>
<gene>
    <name evidence="1" type="ORF">METZ01_LOCUS301785</name>
</gene>